<evidence type="ECO:0000256" key="7">
    <source>
        <dbReference type="ARBA" id="ARBA00023136"/>
    </source>
</evidence>
<comment type="similarity">
    <text evidence="2 10">Belongs to the FliR/MopE/SpaR family.</text>
</comment>
<feature type="transmembrane region" description="Helical" evidence="10">
    <location>
        <begin position="212"/>
        <end position="238"/>
    </location>
</feature>
<evidence type="ECO:0000256" key="3">
    <source>
        <dbReference type="ARBA" id="ARBA00021717"/>
    </source>
</evidence>
<evidence type="ECO:0000313" key="11">
    <source>
        <dbReference type="EMBL" id="KVW96088.1"/>
    </source>
</evidence>
<comment type="function">
    <text evidence="1 10">Role in flagellar biosynthesis.</text>
</comment>
<evidence type="ECO:0000256" key="1">
    <source>
        <dbReference type="ARBA" id="ARBA00002578"/>
    </source>
</evidence>
<organism evidence="11 12">
    <name type="scientific">Thiobacillus denitrificans</name>
    <dbReference type="NCBI Taxonomy" id="36861"/>
    <lineage>
        <taxon>Bacteria</taxon>
        <taxon>Pseudomonadati</taxon>
        <taxon>Pseudomonadota</taxon>
        <taxon>Betaproteobacteria</taxon>
        <taxon>Nitrosomonadales</taxon>
        <taxon>Thiobacillaceae</taxon>
        <taxon>Thiobacillus</taxon>
    </lineage>
</organism>
<keyword evidence="12" id="KW-1185">Reference proteome</keyword>
<dbReference type="NCBIfam" id="TIGR01400">
    <property type="entry name" value="fliR"/>
    <property type="match status" value="1"/>
</dbReference>
<name>A0A106BPT5_THIDE</name>
<evidence type="ECO:0000313" key="12">
    <source>
        <dbReference type="Proteomes" id="UP000064243"/>
    </source>
</evidence>
<keyword evidence="11" id="KW-0969">Cilium</keyword>
<dbReference type="OrthoDB" id="9797790at2"/>
<keyword evidence="5 10" id="KW-0812">Transmembrane</keyword>
<accession>A0A106BPT5</accession>
<evidence type="ECO:0000256" key="6">
    <source>
        <dbReference type="ARBA" id="ARBA00022989"/>
    </source>
</evidence>
<evidence type="ECO:0000256" key="5">
    <source>
        <dbReference type="ARBA" id="ARBA00022692"/>
    </source>
</evidence>
<dbReference type="PANTHER" id="PTHR30065">
    <property type="entry name" value="FLAGELLAR BIOSYNTHETIC PROTEIN FLIR"/>
    <property type="match status" value="1"/>
</dbReference>
<dbReference type="PATRIC" id="fig|36861.3.peg.1386"/>
<dbReference type="GO" id="GO:0044780">
    <property type="term" value="P:bacterial-type flagellum assembly"/>
    <property type="evidence" value="ECO:0007669"/>
    <property type="project" value="UniProtKB-UniRule"/>
</dbReference>
<comment type="subcellular location">
    <subcellularLocation>
        <location evidence="10">Cell membrane</location>
        <topology evidence="10">Multi-pass membrane protein</topology>
    </subcellularLocation>
    <subcellularLocation>
        <location evidence="10">Bacterial flagellum basal body</location>
    </subcellularLocation>
</comment>
<dbReference type="PANTHER" id="PTHR30065:SF8">
    <property type="entry name" value="FLAGELLAR BIOSYNTHETIC PROTEIN FLIR"/>
    <property type="match status" value="1"/>
</dbReference>
<feature type="transmembrane region" description="Helical" evidence="10">
    <location>
        <begin position="172"/>
        <end position="200"/>
    </location>
</feature>
<dbReference type="GO" id="GO:0009425">
    <property type="term" value="C:bacterial-type flagellum basal body"/>
    <property type="evidence" value="ECO:0007669"/>
    <property type="project" value="UniProtKB-SubCell"/>
</dbReference>
<keyword evidence="8 10" id="KW-0975">Bacterial flagellum</keyword>
<feature type="transmembrane region" description="Helical" evidence="10">
    <location>
        <begin position="129"/>
        <end position="152"/>
    </location>
</feature>
<keyword evidence="11" id="KW-0282">Flagellum</keyword>
<feature type="transmembrane region" description="Helical" evidence="10">
    <location>
        <begin position="40"/>
        <end position="58"/>
    </location>
</feature>
<evidence type="ECO:0000256" key="2">
    <source>
        <dbReference type="ARBA" id="ARBA00009772"/>
    </source>
</evidence>
<dbReference type="RefSeq" id="WP_059754910.1">
    <property type="nucleotide sequence ID" value="NZ_LDUG01000021.1"/>
</dbReference>
<dbReference type="Pfam" id="PF01311">
    <property type="entry name" value="Bac_export_1"/>
    <property type="match status" value="1"/>
</dbReference>
<dbReference type="InterPro" id="IPR006303">
    <property type="entry name" value="FliR"/>
</dbReference>
<dbReference type="PRINTS" id="PR00953">
    <property type="entry name" value="TYPE3IMRPROT"/>
</dbReference>
<evidence type="ECO:0000256" key="8">
    <source>
        <dbReference type="ARBA" id="ARBA00023143"/>
    </source>
</evidence>
<dbReference type="STRING" id="1123392.GCA_000376425_02358"/>
<dbReference type="EMBL" id="LDUG01000021">
    <property type="protein sequence ID" value="KVW96088.1"/>
    <property type="molecule type" value="Genomic_DNA"/>
</dbReference>
<evidence type="ECO:0000256" key="4">
    <source>
        <dbReference type="ARBA" id="ARBA00022475"/>
    </source>
</evidence>
<evidence type="ECO:0000256" key="9">
    <source>
        <dbReference type="NCBIfam" id="TIGR01400"/>
    </source>
</evidence>
<feature type="transmembrane region" description="Helical" evidence="10">
    <location>
        <begin position="70"/>
        <end position="93"/>
    </location>
</feature>
<proteinExistence type="inferred from homology"/>
<feature type="transmembrane region" description="Helical" evidence="10">
    <location>
        <begin position="12"/>
        <end position="33"/>
    </location>
</feature>
<evidence type="ECO:0000256" key="10">
    <source>
        <dbReference type="RuleBase" id="RU362071"/>
    </source>
</evidence>
<dbReference type="InterPro" id="IPR002010">
    <property type="entry name" value="T3SS_IM_R"/>
</dbReference>
<gene>
    <name evidence="11" type="ORF">ABW22_08640</name>
</gene>
<dbReference type="GO" id="GO:0005886">
    <property type="term" value="C:plasma membrane"/>
    <property type="evidence" value="ECO:0007669"/>
    <property type="project" value="UniProtKB-SubCell"/>
</dbReference>
<dbReference type="GO" id="GO:0006605">
    <property type="term" value="P:protein targeting"/>
    <property type="evidence" value="ECO:0007669"/>
    <property type="project" value="UniProtKB-UniRule"/>
</dbReference>
<keyword evidence="6 10" id="KW-1133">Transmembrane helix</keyword>
<keyword evidence="7 10" id="KW-0472">Membrane</keyword>
<keyword evidence="11" id="KW-0966">Cell projection</keyword>
<keyword evidence="4 10" id="KW-1003">Cell membrane</keyword>
<protein>
    <recommendedName>
        <fullName evidence="3 9">Flagellar biosynthetic protein FliR</fullName>
    </recommendedName>
</protein>
<comment type="caution">
    <text evidence="11">The sequence shown here is derived from an EMBL/GenBank/DDBJ whole genome shotgun (WGS) entry which is preliminary data.</text>
</comment>
<reference evidence="11 12" key="1">
    <citation type="journal article" date="2015" name="Appl. Environ. Microbiol.">
        <title>Aerobic and Anaerobic Thiosulfate Oxidation by a Cold-Adapted, Subglacial Chemoautotroph.</title>
        <authorList>
            <person name="Harrold Z.R."/>
            <person name="Skidmore M.L."/>
            <person name="Hamilton T.L."/>
            <person name="Desch L."/>
            <person name="Amada K."/>
            <person name="van Gelder W."/>
            <person name="Glover K."/>
            <person name="Roden E.E."/>
            <person name="Boyd E.S."/>
        </authorList>
    </citation>
    <scope>NUCLEOTIDE SEQUENCE [LARGE SCALE GENOMIC DNA]</scope>
    <source>
        <strain evidence="11 12">RG</strain>
    </source>
</reference>
<sequence length="264" mass="28112">MISLTDAQLNAWLINFIWPLTRILGLIMVAPVFGHRAVPGRVKIGLGIFIALIIAPTLPPMPDVSLGSWHGLFILVQQLLIGVAIGFIMRIVFAAVEAAGEIVGLQMGLGFASFFDPQSAGQTLVLARFFNMLALLVFLAVNAHLLLIGVLVDSFQSLPISPQPLSAAGFYNVAAFGSTVFAAGLQLALPLIAILLMTNLSLGILTRSAPQLNIFAIGFPITLGVGLIVLDLTLPYFVPQLEQMLQNGFKATTMVIQTLRPGGV</sequence>
<dbReference type="AlphaFoldDB" id="A0A106BPT5"/>
<dbReference type="Proteomes" id="UP000064243">
    <property type="component" value="Unassembled WGS sequence"/>
</dbReference>